<dbReference type="Pfam" id="PF01497">
    <property type="entry name" value="Peripla_BP_2"/>
    <property type="match status" value="1"/>
</dbReference>
<dbReference type="Gene3D" id="3.40.50.1980">
    <property type="entry name" value="Nitrogenase molybdenum iron protein domain"/>
    <property type="match status" value="2"/>
</dbReference>
<dbReference type="STRING" id="376427.SAMN04487954_1325"/>
<evidence type="ECO:0000256" key="1">
    <source>
        <dbReference type="SAM" id="SignalP"/>
    </source>
</evidence>
<dbReference type="PROSITE" id="PS50983">
    <property type="entry name" value="FE_B12_PBP"/>
    <property type="match status" value="1"/>
</dbReference>
<dbReference type="InterPro" id="IPR050902">
    <property type="entry name" value="ABC_Transporter_SBP"/>
</dbReference>
<sequence length="384" mass="41942">MTMPSHRRARGALLLLLWLLAAPALAATVTDLAGRTVNVPERAQAIVLGESRYIPALAILEGERVVDRLAGLLPDFEQTDPAGYAQYLARFPALAEVPRVGHASADSFSLESVLAMGADLAIFSLEGHGPGARNRELIERLERAGVAVVFVDFRQQPLRNTPRSMALLGEVLGRQAEAERFNRFYREELAKVSEAVAAIPDSERPSVFLHSRVGLHDGCCETMADGMMGRFIPAAGGRNVAAQRLPGVSGTLNLEMLIDEPPDRYLATAIGSAGRHVSETEQPYVVLGAGVDEATARRSLARATDRPGLASLPAIQNPERAFAIWHHFYNTPLNVVAVQALARWLHPERLAHLEPERTLATFYRRFQPVELDGTYWVRLAEGAP</sequence>
<reference evidence="3 4" key="1">
    <citation type="submission" date="2016-10" db="EMBL/GenBank/DDBJ databases">
        <authorList>
            <person name="de Groot N.N."/>
        </authorList>
    </citation>
    <scope>NUCLEOTIDE SEQUENCE [LARGE SCALE GENOMIC DNA]</scope>
    <source>
        <strain evidence="3 4">CGMCC 1.6133</strain>
    </source>
</reference>
<dbReference type="EMBL" id="FNES01000032">
    <property type="protein sequence ID" value="SDK77877.1"/>
    <property type="molecule type" value="Genomic_DNA"/>
</dbReference>
<evidence type="ECO:0000259" key="2">
    <source>
        <dbReference type="PROSITE" id="PS50983"/>
    </source>
</evidence>
<dbReference type="PANTHER" id="PTHR30535:SF34">
    <property type="entry name" value="MOLYBDATE-BINDING PROTEIN MOLA"/>
    <property type="match status" value="1"/>
</dbReference>
<feature type="signal peptide" evidence="1">
    <location>
        <begin position="1"/>
        <end position="26"/>
    </location>
</feature>
<proteinExistence type="predicted"/>
<dbReference type="AlphaFoldDB" id="A0A1G9ENU4"/>
<keyword evidence="1" id="KW-0732">Signal</keyword>
<dbReference type="Proteomes" id="UP000198525">
    <property type="component" value="Unassembled WGS sequence"/>
</dbReference>
<dbReference type="PANTHER" id="PTHR30535">
    <property type="entry name" value="VITAMIN B12-BINDING PROTEIN"/>
    <property type="match status" value="1"/>
</dbReference>
<keyword evidence="4" id="KW-1185">Reference proteome</keyword>
<dbReference type="InterPro" id="IPR002491">
    <property type="entry name" value="ABC_transptr_periplasmic_BD"/>
</dbReference>
<feature type="domain" description="Fe/B12 periplasmic-binding" evidence="2">
    <location>
        <begin position="42"/>
        <end position="349"/>
    </location>
</feature>
<name>A0A1G9ENU4_9GAMM</name>
<accession>A0A1G9ENU4</accession>
<feature type="chain" id="PRO_5011667118" evidence="1">
    <location>
        <begin position="27"/>
        <end position="384"/>
    </location>
</feature>
<dbReference type="SUPFAM" id="SSF53807">
    <property type="entry name" value="Helical backbone' metal receptor"/>
    <property type="match status" value="1"/>
</dbReference>
<evidence type="ECO:0000313" key="4">
    <source>
        <dbReference type="Proteomes" id="UP000198525"/>
    </source>
</evidence>
<gene>
    <name evidence="3" type="ORF">SAMN04487954_1325</name>
</gene>
<protein>
    <submittedName>
        <fullName evidence="3">Iron complex transport system substrate-binding protein</fullName>
    </submittedName>
</protein>
<evidence type="ECO:0000313" key="3">
    <source>
        <dbReference type="EMBL" id="SDK77877.1"/>
    </source>
</evidence>
<organism evidence="3 4">
    <name type="scientific">Billgrantia gudaonensis</name>
    <dbReference type="NCBI Taxonomy" id="376427"/>
    <lineage>
        <taxon>Bacteria</taxon>
        <taxon>Pseudomonadati</taxon>
        <taxon>Pseudomonadota</taxon>
        <taxon>Gammaproteobacteria</taxon>
        <taxon>Oceanospirillales</taxon>
        <taxon>Halomonadaceae</taxon>
        <taxon>Billgrantia</taxon>
    </lineage>
</organism>
<dbReference type="RefSeq" id="WP_218118651.1">
    <property type="nucleotide sequence ID" value="NZ_FNES01000032.1"/>
</dbReference>